<name>A0A1D3JY48_PSEVE</name>
<evidence type="ECO:0000313" key="4">
    <source>
        <dbReference type="Proteomes" id="UP000245431"/>
    </source>
</evidence>
<accession>A0A1D3JY48</accession>
<dbReference type="EMBL" id="LT599583">
    <property type="protein sequence ID" value="SBW80935.1"/>
    <property type="molecule type" value="Genomic_DNA"/>
</dbReference>
<evidence type="ECO:0000256" key="1">
    <source>
        <dbReference type="SAM" id="SignalP"/>
    </source>
</evidence>
<gene>
    <name evidence="3" type="ORF">PVE_R1G3052</name>
</gene>
<evidence type="ECO:0000259" key="2">
    <source>
        <dbReference type="Pfam" id="PF09992"/>
    </source>
</evidence>
<feature type="signal peptide" evidence="1">
    <location>
        <begin position="1"/>
        <end position="26"/>
    </location>
</feature>
<dbReference type="AlphaFoldDB" id="A0A1D3JY48"/>
<feature type="chain" id="PRO_5008916252" description="Phosphodiester glycosidase domain-containing protein" evidence="1">
    <location>
        <begin position="27"/>
        <end position="275"/>
    </location>
</feature>
<organism evidence="3 4">
    <name type="scientific">Pseudomonas veronii 1YdBTEX2</name>
    <dbReference type="NCBI Taxonomy" id="1295141"/>
    <lineage>
        <taxon>Bacteria</taxon>
        <taxon>Pseudomonadati</taxon>
        <taxon>Pseudomonadota</taxon>
        <taxon>Gammaproteobacteria</taxon>
        <taxon>Pseudomonadales</taxon>
        <taxon>Pseudomonadaceae</taxon>
        <taxon>Pseudomonas</taxon>
    </lineage>
</organism>
<dbReference type="InterPro" id="IPR018711">
    <property type="entry name" value="NAGPA"/>
</dbReference>
<dbReference type="Proteomes" id="UP000245431">
    <property type="component" value="Chromosome PVE_r1"/>
</dbReference>
<proteinExistence type="predicted"/>
<feature type="domain" description="Phosphodiester glycosidase" evidence="2">
    <location>
        <begin position="94"/>
        <end position="246"/>
    </location>
</feature>
<evidence type="ECO:0000313" key="3">
    <source>
        <dbReference type="EMBL" id="SBW80935.1"/>
    </source>
</evidence>
<protein>
    <recommendedName>
        <fullName evidence="2">Phosphodiester glycosidase domain-containing protein</fullName>
    </recommendedName>
</protein>
<dbReference type="Pfam" id="PF09992">
    <property type="entry name" value="NAGPA"/>
    <property type="match status" value="1"/>
</dbReference>
<keyword evidence="1" id="KW-0732">Signal</keyword>
<sequence>MTRTSFRLLICACFLQFSLLLSSAHAANALTEFSQPHEIETFDLAGGVKVVTHRFGEYQLVEVSIPSASASATVHDLRIKGDAARAYRPLVTPNTVAIIGGGFFGYNIEGEEQPIGLIRVDGERKVALMPWSHGGVFASDGNGTLRIFPAESKAQGGRWKYALQSKPIIILNGNVDVGRNFRDAEFNRVAFGLTTEGDVLIVGLFQNFGQAATQVKFAQIFKAIAEQRGLKVLRALAMDGGAGAQVHIPKLKMKFGDTGVSYFPNAIRFDNLAGR</sequence>
<reference evidence="4" key="1">
    <citation type="submission" date="2016-07" db="EMBL/GenBank/DDBJ databases">
        <authorList>
            <person name="Florea S."/>
            <person name="Webb J.S."/>
            <person name="Jaromczyk J."/>
            <person name="Schardl C.L."/>
        </authorList>
    </citation>
    <scope>NUCLEOTIDE SEQUENCE [LARGE SCALE GENOMIC DNA]</scope>
    <source>
        <strain evidence="4">1YdBTEX2</strain>
    </source>
</reference>